<name>A0A0V0I0N2_SOLCH</name>
<dbReference type="AlphaFoldDB" id="A0A0V0I0N2"/>
<dbReference type="EMBL" id="GEDG01013087">
    <property type="protein sequence ID" value="JAP25632.1"/>
    <property type="molecule type" value="Transcribed_RNA"/>
</dbReference>
<proteinExistence type="predicted"/>
<reference evidence="1" key="1">
    <citation type="submission" date="2015-12" db="EMBL/GenBank/DDBJ databases">
        <title>Gene expression during late stages of embryo sac development: a critical building block for successful pollen-pistil interactions.</title>
        <authorList>
            <person name="Liu Y."/>
            <person name="Joly V."/>
            <person name="Sabar M."/>
            <person name="Matton D.P."/>
        </authorList>
    </citation>
    <scope>NUCLEOTIDE SEQUENCE</scope>
</reference>
<evidence type="ECO:0000313" key="1">
    <source>
        <dbReference type="EMBL" id="JAP25632.1"/>
    </source>
</evidence>
<sequence length="83" mass="9419">MMDVNIHIQNLLIPTAHISVEIQNPRKKHDIASNQQNLSFFPVRTSMINIINSVNPTSEVWGGWCMQILPLPLWGREVVSDSP</sequence>
<organism evidence="1">
    <name type="scientific">Solanum chacoense</name>
    <name type="common">Chaco potato</name>
    <dbReference type="NCBI Taxonomy" id="4108"/>
    <lineage>
        <taxon>Eukaryota</taxon>
        <taxon>Viridiplantae</taxon>
        <taxon>Streptophyta</taxon>
        <taxon>Embryophyta</taxon>
        <taxon>Tracheophyta</taxon>
        <taxon>Spermatophyta</taxon>
        <taxon>Magnoliopsida</taxon>
        <taxon>eudicotyledons</taxon>
        <taxon>Gunneridae</taxon>
        <taxon>Pentapetalae</taxon>
        <taxon>asterids</taxon>
        <taxon>lamiids</taxon>
        <taxon>Solanales</taxon>
        <taxon>Solanaceae</taxon>
        <taxon>Solanoideae</taxon>
        <taxon>Solaneae</taxon>
        <taxon>Solanum</taxon>
    </lineage>
</organism>
<protein>
    <submittedName>
        <fullName evidence="1">Putative ovule protein</fullName>
    </submittedName>
</protein>
<accession>A0A0V0I0N2</accession>